<dbReference type="EMBL" id="JAAAWO010000018">
    <property type="protein sequence ID" value="NDW17254.1"/>
    <property type="molecule type" value="Genomic_DNA"/>
</dbReference>
<reference evidence="1 2" key="1">
    <citation type="submission" date="2020-01" db="EMBL/GenBank/DDBJ databases">
        <title>Genomes of bacteria type strains.</title>
        <authorList>
            <person name="Chen J."/>
            <person name="Zhu S."/>
            <person name="Yang J."/>
        </authorList>
    </citation>
    <scope>NUCLEOTIDE SEQUENCE [LARGE SCALE GENOMIC DNA]</scope>
    <source>
        <strain evidence="1 2">LMG 24078</strain>
    </source>
</reference>
<protein>
    <submittedName>
        <fullName evidence="1">Uncharacterized protein</fullName>
    </submittedName>
</protein>
<dbReference type="RefSeq" id="WP_163107769.1">
    <property type="nucleotide sequence ID" value="NZ_JAAAWO010000018.1"/>
</dbReference>
<gene>
    <name evidence="1" type="ORF">GTQ48_17195</name>
</gene>
<dbReference type="Proteomes" id="UP000471381">
    <property type="component" value="Unassembled WGS sequence"/>
</dbReference>
<accession>A0A6N9TIW4</accession>
<dbReference type="AlphaFoldDB" id="A0A6N9TIW4"/>
<proteinExistence type="predicted"/>
<evidence type="ECO:0000313" key="2">
    <source>
        <dbReference type="Proteomes" id="UP000471381"/>
    </source>
</evidence>
<name>A0A6N9TIW4_9ALTE</name>
<sequence>MEAMGIIGFIFGLAGLSYATTAKNDIAKLKIEFEDFKASLEASDKSNKNNSSE</sequence>
<keyword evidence="2" id="KW-1185">Reference proteome</keyword>
<organism evidence="1 2">
    <name type="scientific">Alteromonas genovensis</name>
    <dbReference type="NCBI Taxonomy" id="471225"/>
    <lineage>
        <taxon>Bacteria</taxon>
        <taxon>Pseudomonadati</taxon>
        <taxon>Pseudomonadota</taxon>
        <taxon>Gammaproteobacteria</taxon>
        <taxon>Alteromonadales</taxon>
        <taxon>Alteromonadaceae</taxon>
        <taxon>Alteromonas/Salinimonas group</taxon>
        <taxon>Alteromonas</taxon>
    </lineage>
</organism>
<evidence type="ECO:0000313" key="1">
    <source>
        <dbReference type="EMBL" id="NDW17254.1"/>
    </source>
</evidence>
<comment type="caution">
    <text evidence="1">The sequence shown here is derived from an EMBL/GenBank/DDBJ whole genome shotgun (WGS) entry which is preliminary data.</text>
</comment>